<name>A0A6J6LVU0_9ZZZZ</name>
<feature type="transmembrane region" description="Helical" evidence="1">
    <location>
        <begin position="69"/>
        <end position="93"/>
    </location>
</feature>
<gene>
    <name evidence="2" type="ORF">UFOPK2282_00829</name>
</gene>
<evidence type="ECO:0000313" key="2">
    <source>
        <dbReference type="EMBL" id="CAB4666017.1"/>
    </source>
</evidence>
<accession>A0A6J6LVU0</accession>
<sequence length="141" mass="14836">MGFGQAIGHCLKNYATFSGRASRSEYWFFFLFNILVVALPASIGAGLVVGGTTTTTTVDGSTSEMSAVAVFGFILILVAVLISLGLVIPNLAVGCRRLHDRGTSGWLQLLQLVPCGSIVLLIFWLLPSQSANAYGEGPAKA</sequence>
<keyword evidence="1" id="KW-0472">Membrane</keyword>
<keyword evidence="1" id="KW-0812">Transmembrane</keyword>
<dbReference type="Pfam" id="PF05656">
    <property type="entry name" value="DUF805"/>
    <property type="match status" value="1"/>
</dbReference>
<dbReference type="AlphaFoldDB" id="A0A6J6LVU0"/>
<proteinExistence type="predicted"/>
<feature type="transmembrane region" description="Helical" evidence="1">
    <location>
        <begin position="26"/>
        <end position="49"/>
    </location>
</feature>
<dbReference type="GO" id="GO:0005886">
    <property type="term" value="C:plasma membrane"/>
    <property type="evidence" value="ECO:0007669"/>
    <property type="project" value="TreeGrafter"/>
</dbReference>
<dbReference type="PANTHER" id="PTHR34980:SF2">
    <property type="entry name" value="INNER MEMBRANE PROTEIN YHAH-RELATED"/>
    <property type="match status" value="1"/>
</dbReference>
<feature type="transmembrane region" description="Helical" evidence="1">
    <location>
        <begin position="105"/>
        <end position="126"/>
    </location>
</feature>
<dbReference type="PANTHER" id="PTHR34980">
    <property type="entry name" value="INNER MEMBRANE PROTEIN-RELATED-RELATED"/>
    <property type="match status" value="1"/>
</dbReference>
<evidence type="ECO:0000256" key="1">
    <source>
        <dbReference type="SAM" id="Phobius"/>
    </source>
</evidence>
<dbReference type="EMBL" id="CAEZWR010000086">
    <property type="protein sequence ID" value="CAB4666017.1"/>
    <property type="molecule type" value="Genomic_DNA"/>
</dbReference>
<reference evidence="2" key="1">
    <citation type="submission" date="2020-05" db="EMBL/GenBank/DDBJ databases">
        <authorList>
            <person name="Chiriac C."/>
            <person name="Salcher M."/>
            <person name="Ghai R."/>
            <person name="Kavagutti S V."/>
        </authorList>
    </citation>
    <scope>NUCLEOTIDE SEQUENCE</scope>
</reference>
<protein>
    <submittedName>
        <fullName evidence="2">Unannotated protein</fullName>
    </submittedName>
</protein>
<organism evidence="2">
    <name type="scientific">freshwater metagenome</name>
    <dbReference type="NCBI Taxonomy" id="449393"/>
    <lineage>
        <taxon>unclassified sequences</taxon>
        <taxon>metagenomes</taxon>
        <taxon>ecological metagenomes</taxon>
    </lineage>
</organism>
<dbReference type="InterPro" id="IPR008523">
    <property type="entry name" value="DUF805"/>
</dbReference>
<keyword evidence="1" id="KW-1133">Transmembrane helix</keyword>